<gene>
    <name evidence="3" type="ORF">ASTO00021_LOCUS15835</name>
</gene>
<dbReference type="PANTHER" id="PTHR46229">
    <property type="entry name" value="BOLA TRANSCRIPTION REGULATOR"/>
    <property type="match status" value="1"/>
</dbReference>
<protein>
    <recommendedName>
        <fullName evidence="4">BolA-like protein</fullName>
    </recommendedName>
</protein>
<evidence type="ECO:0008006" key="4">
    <source>
        <dbReference type="Google" id="ProtNLM"/>
    </source>
</evidence>
<dbReference type="PIRSF" id="PIRSF003113">
    <property type="entry name" value="BolA"/>
    <property type="match status" value="1"/>
</dbReference>
<dbReference type="EMBL" id="HBIN01020692">
    <property type="protein sequence ID" value="CAE0445831.1"/>
    <property type="molecule type" value="Transcribed_RNA"/>
</dbReference>
<evidence type="ECO:0000256" key="2">
    <source>
        <dbReference type="RuleBase" id="RU003860"/>
    </source>
</evidence>
<accession>A0A7S3PNY5</accession>
<dbReference type="InterPro" id="IPR002634">
    <property type="entry name" value="BolA"/>
</dbReference>
<dbReference type="AlphaFoldDB" id="A0A7S3PNY5"/>
<dbReference type="PANTHER" id="PTHR46229:SF4">
    <property type="entry name" value="ACID STRESS PROTEIN IBAG"/>
    <property type="match status" value="1"/>
</dbReference>
<dbReference type="InterPro" id="IPR050961">
    <property type="entry name" value="BolA/IbaG_stress_morph_reg"/>
</dbReference>
<name>A0A7S3PNY5_9STRA</name>
<comment type="similarity">
    <text evidence="1 2">Belongs to the BolA/IbaG family.</text>
</comment>
<dbReference type="Pfam" id="PF01722">
    <property type="entry name" value="BolA"/>
    <property type="match status" value="1"/>
</dbReference>
<evidence type="ECO:0000256" key="1">
    <source>
        <dbReference type="ARBA" id="ARBA00005578"/>
    </source>
</evidence>
<dbReference type="SUPFAM" id="SSF82657">
    <property type="entry name" value="BolA-like"/>
    <property type="match status" value="1"/>
</dbReference>
<organism evidence="3">
    <name type="scientific">Aplanochytrium stocchinoi</name>
    <dbReference type="NCBI Taxonomy" id="215587"/>
    <lineage>
        <taxon>Eukaryota</taxon>
        <taxon>Sar</taxon>
        <taxon>Stramenopiles</taxon>
        <taxon>Bigyra</taxon>
        <taxon>Labyrinthulomycetes</taxon>
        <taxon>Thraustochytrida</taxon>
        <taxon>Thraustochytriidae</taxon>
        <taxon>Aplanochytrium</taxon>
    </lineage>
</organism>
<dbReference type="Gene3D" id="3.30.300.90">
    <property type="entry name" value="BolA-like"/>
    <property type="match status" value="1"/>
</dbReference>
<sequence>MPDTSPEEFTKKCARLLQVALSPLDHLCLVDVSDGHTVEGFKDGRAHKPDGVELFVLAVSENFVGKSPVERHQMVNNPLREYFATGDIHAMQIRAWTPKQWDKKGKPLNLKSKACSSLL</sequence>
<evidence type="ECO:0000313" key="3">
    <source>
        <dbReference type="EMBL" id="CAE0445831.1"/>
    </source>
</evidence>
<dbReference type="InterPro" id="IPR036065">
    <property type="entry name" value="BolA-like_sf"/>
</dbReference>
<proteinExistence type="inferred from homology"/>
<reference evidence="3" key="1">
    <citation type="submission" date="2021-01" db="EMBL/GenBank/DDBJ databases">
        <authorList>
            <person name="Corre E."/>
            <person name="Pelletier E."/>
            <person name="Niang G."/>
            <person name="Scheremetjew M."/>
            <person name="Finn R."/>
            <person name="Kale V."/>
            <person name="Holt S."/>
            <person name="Cochrane G."/>
            <person name="Meng A."/>
            <person name="Brown T."/>
            <person name="Cohen L."/>
        </authorList>
    </citation>
    <scope>NUCLEOTIDE SEQUENCE</scope>
    <source>
        <strain evidence="3">GSBS06</strain>
    </source>
</reference>